<evidence type="ECO:0000313" key="2">
    <source>
        <dbReference type="Proteomes" id="UP000789920"/>
    </source>
</evidence>
<protein>
    <submittedName>
        <fullName evidence="1">30862_t:CDS:1</fullName>
    </submittedName>
</protein>
<accession>A0ACA9KI80</accession>
<sequence>MKISFIFITIPIQILYTFEVFLVYDKHKFWVYNFLNWYNDSPGNITLRYIALYVLSIVFYFLMYGLHALRDYIGRKKNSSQKSSENIVNNPPISSV</sequence>
<proteinExistence type="predicted"/>
<keyword evidence="2" id="KW-1185">Reference proteome</keyword>
<reference evidence="1" key="1">
    <citation type="submission" date="2021-06" db="EMBL/GenBank/DDBJ databases">
        <authorList>
            <person name="Kallberg Y."/>
            <person name="Tangrot J."/>
            <person name="Rosling A."/>
        </authorList>
    </citation>
    <scope>NUCLEOTIDE SEQUENCE</scope>
    <source>
        <strain evidence="1">MA461A</strain>
    </source>
</reference>
<organism evidence="1 2">
    <name type="scientific">Racocetra persica</name>
    <dbReference type="NCBI Taxonomy" id="160502"/>
    <lineage>
        <taxon>Eukaryota</taxon>
        <taxon>Fungi</taxon>
        <taxon>Fungi incertae sedis</taxon>
        <taxon>Mucoromycota</taxon>
        <taxon>Glomeromycotina</taxon>
        <taxon>Glomeromycetes</taxon>
        <taxon>Diversisporales</taxon>
        <taxon>Gigasporaceae</taxon>
        <taxon>Racocetra</taxon>
    </lineage>
</organism>
<name>A0ACA9KI80_9GLOM</name>
<evidence type="ECO:0000313" key="1">
    <source>
        <dbReference type="EMBL" id="CAG8474716.1"/>
    </source>
</evidence>
<comment type="caution">
    <text evidence="1">The sequence shown here is derived from an EMBL/GenBank/DDBJ whole genome shotgun (WGS) entry which is preliminary data.</text>
</comment>
<gene>
    <name evidence="1" type="ORF">RPERSI_LOCUS728</name>
</gene>
<dbReference type="Proteomes" id="UP000789920">
    <property type="component" value="Unassembled WGS sequence"/>
</dbReference>
<feature type="non-terminal residue" evidence="1">
    <location>
        <position position="96"/>
    </location>
</feature>
<dbReference type="EMBL" id="CAJVQC010000580">
    <property type="protein sequence ID" value="CAG8474716.1"/>
    <property type="molecule type" value="Genomic_DNA"/>
</dbReference>